<keyword evidence="7" id="KW-0274">FAD</keyword>
<accession>A0ABV9X7Y6</accession>
<gene>
    <name evidence="16" type="ORF">ACFPM3_02000</name>
</gene>
<evidence type="ECO:0000256" key="11">
    <source>
        <dbReference type="ARBA" id="ARBA00029939"/>
    </source>
</evidence>
<dbReference type="PANTHER" id="PTHR42802:SF1">
    <property type="entry name" value="L-ORNITHINE N(5)-MONOOXYGENASE"/>
    <property type="match status" value="1"/>
</dbReference>
<evidence type="ECO:0000256" key="4">
    <source>
        <dbReference type="ARBA" id="ARBA00013076"/>
    </source>
</evidence>
<dbReference type="Pfam" id="PF13434">
    <property type="entry name" value="Lys_Orn_oxgnase"/>
    <property type="match status" value="1"/>
</dbReference>
<dbReference type="InterPro" id="IPR025700">
    <property type="entry name" value="Lys/Orn_oxygenase"/>
</dbReference>
<protein>
    <recommendedName>
        <fullName evidence="5">L-lysine N6-monooxygenase MbtG</fullName>
        <ecNumber evidence="4">1.14.13.59</ecNumber>
    </recommendedName>
    <alternativeName>
        <fullName evidence="14">Lysine 6-N-hydroxylase</fullName>
    </alternativeName>
    <alternativeName>
        <fullName evidence="13">Lysine N6-hydroxylase</fullName>
    </alternativeName>
    <alternativeName>
        <fullName evidence="11">Lysine-N-oxygenase</fullName>
    </alternativeName>
    <alternativeName>
        <fullName evidence="12">Mycobactin synthase protein G</fullName>
    </alternativeName>
</protein>
<evidence type="ECO:0000256" key="10">
    <source>
        <dbReference type="ARBA" id="ARBA00023033"/>
    </source>
</evidence>
<keyword evidence="6" id="KW-0285">Flavoprotein</keyword>
<dbReference type="RefSeq" id="WP_345691945.1">
    <property type="nucleotide sequence ID" value="NZ_BAABIT010000001.1"/>
</dbReference>
<keyword evidence="9" id="KW-0560">Oxidoreductase</keyword>
<keyword evidence="17" id="KW-1185">Reference proteome</keyword>
<dbReference type="Gene3D" id="3.50.50.60">
    <property type="entry name" value="FAD/NAD(P)-binding domain"/>
    <property type="match status" value="1"/>
</dbReference>
<evidence type="ECO:0000313" key="17">
    <source>
        <dbReference type="Proteomes" id="UP001595829"/>
    </source>
</evidence>
<dbReference type="Proteomes" id="UP001595829">
    <property type="component" value="Unassembled WGS sequence"/>
</dbReference>
<comment type="pathway">
    <text evidence="2">Siderophore biosynthesis.</text>
</comment>
<sequence>MTDRTDHDVEILGIGAGPANLALAVALEELAPGLAARTLLVEQSESTVWQRGLLIPWAQSQVSFLKDLATLRDPRSRFTFVNYLHTTGRLDDFMSLGTFTPYRSEISDYLQWVAGNLEKVTVHHNRRAVTIDPVRAGSGELDRWDVTFSDGSTVRARHLVLACGRDPRVPEVFRGLPEDRVIHSSAYSERIAALPRDVPQRIAVIGGAQSAVEMVQAVRDDLPGCTPVLVVRGIGLTPYVSSKFTSRFYSAAASEEFYGLDAEGRDVVLGEMARSNYSGVTPELLDGLYHQMYRDRLDGKEGLRILTASEVTAAEHDEDGIALTLRDRCTGEVSELRCDRVLLGTGYEPGMPATVRRVAEALGLPAGPEVTRAYRVRTADEDADRARLYLQGVNESTHGIADSLLSTMATRAGHIVADLLTAP</sequence>
<evidence type="ECO:0000256" key="14">
    <source>
        <dbReference type="ARBA" id="ARBA00032738"/>
    </source>
</evidence>
<evidence type="ECO:0000256" key="2">
    <source>
        <dbReference type="ARBA" id="ARBA00004924"/>
    </source>
</evidence>
<evidence type="ECO:0000313" key="16">
    <source>
        <dbReference type="EMBL" id="MFC5020922.1"/>
    </source>
</evidence>
<dbReference type="EC" id="1.14.13.59" evidence="4"/>
<evidence type="ECO:0000256" key="12">
    <source>
        <dbReference type="ARBA" id="ARBA00031158"/>
    </source>
</evidence>
<organism evidence="16 17">
    <name type="scientific">Streptomyces coeruleoprunus</name>
    <dbReference type="NCBI Taxonomy" id="285563"/>
    <lineage>
        <taxon>Bacteria</taxon>
        <taxon>Bacillati</taxon>
        <taxon>Actinomycetota</taxon>
        <taxon>Actinomycetes</taxon>
        <taxon>Kitasatosporales</taxon>
        <taxon>Streptomycetaceae</taxon>
        <taxon>Streptomyces</taxon>
    </lineage>
</organism>
<evidence type="ECO:0000256" key="8">
    <source>
        <dbReference type="ARBA" id="ARBA00022857"/>
    </source>
</evidence>
<evidence type="ECO:0000256" key="1">
    <source>
        <dbReference type="ARBA" id="ARBA00001974"/>
    </source>
</evidence>
<evidence type="ECO:0000256" key="13">
    <source>
        <dbReference type="ARBA" id="ARBA00032493"/>
    </source>
</evidence>
<evidence type="ECO:0000256" key="9">
    <source>
        <dbReference type="ARBA" id="ARBA00023002"/>
    </source>
</evidence>
<evidence type="ECO:0000256" key="6">
    <source>
        <dbReference type="ARBA" id="ARBA00022630"/>
    </source>
</evidence>
<dbReference type="PRINTS" id="PR00368">
    <property type="entry name" value="FADPNR"/>
</dbReference>
<comment type="similarity">
    <text evidence="3">Belongs to the lysine N(6)-hydroxylase/L-ornithine N(5)-oxygenase family.</text>
</comment>
<comment type="cofactor">
    <cofactor evidence="1">
        <name>FAD</name>
        <dbReference type="ChEBI" id="CHEBI:57692"/>
    </cofactor>
</comment>
<name>A0ABV9X7Y6_9ACTN</name>
<comment type="caution">
    <text evidence="16">The sequence shown here is derived from an EMBL/GenBank/DDBJ whole genome shotgun (WGS) entry which is preliminary data.</text>
</comment>
<evidence type="ECO:0000256" key="3">
    <source>
        <dbReference type="ARBA" id="ARBA00007588"/>
    </source>
</evidence>
<comment type="catalytic activity">
    <reaction evidence="15">
        <text>L-lysine + NADPH + O2 = N(6)-hydroxy-L-lysine + NADP(+) + H2O</text>
        <dbReference type="Rhea" id="RHEA:23228"/>
        <dbReference type="ChEBI" id="CHEBI:15377"/>
        <dbReference type="ChEBI" id="CHEBI:15379"/>
        <dbReference type="ChEBI" id="CHEBI:32551"/>
        <dbReference type="ChEBI" id="CHEBI:57783"/>
        <dbReference type="ChEBI" id="CHEBI:57820"/>
        <dbReference type="ChEBI" id="CHEBI:58349"/>
        <dbReference type="EC" id="1.14.13.59"/>
    </reaction>
</comment>
<evidence type="ECO:0000256" key="7">
    <source>
        <dbReference type="ARBA" id="ARBA00022827"/>
    </source>
</evidence>
<dbReference type="SUPFAM" id="SSF51905">
    <property type="entry name" value="FAD/NAD(P)-binding domain"/>
    <property type="match status" value="2"/>
</dbReference>
<keyword evidence="10" id="KW-0503">Monooxygenase</keyword>
<dbReference type="EMBL" id="JBHSJD010000001">
    <property type="protein sequence ID" value="MFC5020922.1"/>
    <property type="molecule type" value="Genomic_DNA"/>
</dbReference>
<proteinExistence type="inferred from homology"/>
<keyword evidence="8" id="KW-0521">NADP</keyword>
<evidence type="ECO:0000256" key="5">
    <source>
        <dbReference type="ARBA" id="ARBA00016406"/>
    </source>
</evidence>
<reference evidence="17" key="1">
    <citation type="journal article" date="2019" name="Int. J. Syst. Evol. Microbiol.">
        <title>The Global Catalogue of Microorganisms (GCM) 10K type strain sequencing project: providing services to taxonomists for standard genome sequencing and annotation.</title>
        <authorList>
            <consortium name="The Broad Institute Genomics Platform"/>
            <consortium name="The Broad Institute Genome Sequencing Center for Infectious Disease"/>
            <person name="Wu L."/>
            <person name="Ma J."/>
        </authorList>
    </citation>
    <scope>NUCLEOTIDE SEQUENCE [LARGE SCALE GENOMIC DNA]</scope>
    <source>
        <strain evidence="17">CGMCC 4.1648</strain>
    </source>
</reference>
<dbReference type="PANTHER" id="PTHR42802">
    <property type="entry name" value="MONOOXYGENASE"/>
    <property type="match status" value="1"/>
</dbReference>
<evidence type="ECO:0000256" key="15">
    <source>
        <dbReference type="ARBA" id="ARBA00048407"/>
    </source>
</evidence>
<dbReference type="InterPro" id="IPR036188">
    <property type="entry name" value="FAD/NAD-bd_sf"/>
</dbReference>